<dbReference type="Proteomes" id="UP001602013">
    <property type="component" value="Unassembled WGS sequence"/>
</dbReference>
<reference evidence="3 4" key="1">
    <citation type="submission" date="2024-10" db="EMBL/GenBank/DDBJ databases">
        <title>The Natural Products Discovery Center: Release of the First 8490 Sequenced Strains for Exploring Actinobacteria Biosynthetic Diversity.</title>
        <authorList>
            <person name="Kalkreuter E."/>
            <person name="Kautsar S.A."/>
            <person name="Yang D."/>
            <person name="Bader C.D."/>
            <person name="Teijaro C.N."/>
            <person name="Fluegel L."/>
            <person name="Davis C.M."/>
            <person name="Simpson J.R."/>
            <person name="Lauterbach L."/>
            <person name="Steele A.D."/>
            <person name="Gui C."/>
            <person name="Meng S."/>
            <person name="Li G."/>
            <person name="Viehrig K."/>
            <person name="Ye F."/>
            <person name="Su P."/>
            <person name="Kiefer A.F."/>
            <person name="Nichols A."/>
            <person name="Cepeda A.J."/>
            <person name="Yan W."/>
            <person name="Fan B."/>
            <person name="Jiang Y."/>
            <person name="Adhikari A."/>
            <person name="Zheng C.-J."/>
            <person name="Schuster L."/>
            <person name="Cowan T.M."/>
            <person name="Smanski M.J."/>
            <person name="Chevrette M.G."/>
            <person name="De Carvalho L.P.S."/>
            <person name="Shen B."/>
        </authorList>
    </citation>
    <scope>NUCLEOTIDE SEQUENCE [LARGE SCALE GENOMIC DNA]</scope>
    <source>
        <strain evidence="3 4">NPDC002173</strain>
    </source>
</reference>
<sequence>MLEALSEIGRSARTGGYCRDAWSPADLELREWFRQEAARRGLDLDEDRNGNLWAWWRPASAGASAGDSGVVTGSHLDSVRDGGAFDGPLGVVSAFLAVDLLRARGFEPVRPLGVVCFTDEEGARFGVPCVGSRLLTGVLDPDRARRLTDDEGDTLAEVLARAGRRPGDLGADPETLARVGVFVELHVEQGRALREPVGVAEAIWPHGRWRFDFHGEANHAGTTALADRDDPMLAYARAVLDARAAAERHDALATFGKVRVEPGSANAIPSRVSAWLDARGADEERVRRLVAELAASGPGAADVACESWTPEVVFGASLRDRVAAAASAGLASTDYTPGSGSCGAAGVAAVPTGAGHDAGVLAVAGVPTAMLFVRNPTGVSHSPREFAEPADCHAGVVALAAVLEDLCRS</sequence>
<evidence type="ECO:0000256" key="2">
    <source>
        <dbReference type="ARBA" id="ARBA00022801"/>
    </source>
</evidence>
<dbReference type="InterPro" id="IPR036264">
    <property type="entry name" value="Bact_exopeptidase_dim_dom"/>
</dbReference>
<dbReference type="InterPro" id="IPR002933">
    <property type="entry name" value="Peptidase_M20"/>
</dbReference>
<dbReference type="Gene3D" id="3.30.70.360">
    <property type="match status" value="1"/>
</dbReference>
<dbReference type="RefSeq" id="WP_387411509.1">
    <property type="nucleotide sequence ID" value="NZ_JBIASD010000008.1"/>
</dbReference>
<accession>A0ABW6SPC4</accession>
<dbReference type="NCBIfam" id="NF006770">
    <property type="entry name" value="PRK09290.1-4"/>
    <property type="match status" value="1"/>
</dbReference>
<proteinExistence type="inferred from homology"/>
<comment type="caution">
    <text evidence="3">The sequence shown here is derived from an EMBL/GenBank/DDBJ whole genome shotgun (WGS) entry which is preliminary data.</text>
</comment>
<dbReference type="SUPFAM" id="SSF55031">
    <property type="entry name" value="Bacterial exopeptidase dimerisation domain"/>
    <property type="match status" value="1"/>
</dbReference>
<comment type="similarity">
    <text evidence="1">Belongs to the peptidase M20 family.</text>
</comment>
<dbReference type="Gene3D" id="3.40.630.10">
    <property type="entry name" value="Zn peptidases"/>
    <property type="match status" value="1"/>
</dbReference>
<dbReference type="PANTHER" id="PTHR32494">
    <property type="entry name" value="ALLANTOATE DEIMINASE-RELATED"/>
    <property type="match status" value="1"/>
</dbReference>
<keyword evidence="4" id="KW-1185">Reference proteome</keyword>
<keyword evidence="2" id="KW-0378">Hydrolase</keyword>
<evidence type="ECO:0000313" key="4">
    <source>
        <dbReference type="Proteomes" id="UP001602013"/>
    </source>
</evidence>
<evidence type="ECO:0000256" key="1">
    <source>
        <dbReference type="ARBA" id="ARBA00006153"/>
    </source>
</evidence>
<protein>
    <submittedName>
        <fullName evidence="3">Allantoate amidohydrolase</fullName>
    </submittedName>
</protein>
<dbReference type="InterPro" id="IPR010158">
    <property type="entry name" value="Amidase_Cbmase"/>
</dbReference>
<dbReference type="PIRSF" id="PIRSF001235">
    <property type="entry name" value="Amidase_carbamoylase"/>
    <property type="match status" value="1"/>
</dbReference>
<dbReference type="SUPFAM" id="SSF53187">
    <property type="entry name" value="Zn-dependent exopeptidases"/>
    <property type="match status" value="1"/>
</dbReference>
<dbReference type="NCBIfam" id="TIGR01879">
    <property type="entry name" value="hydantase"/>
    <property type="match status" value="1"/>
</dbReference>
<name>A0ABW6SPC4_9ACTN</name>
<evidence type="ECO:0000313" key="3">
    <source>
        <dbReference type="EMBL" id="MFF3666817.1"/>
    </source>
</evidence>
<organism evidence="3 4">
    <name type="scientific">Microtetraspora malaysiensis</name>
    <dbReference type="NCBI Taxonomy" id="161358"/>
    <lineage>
        <taxon>Bacteria</taxon>
        <taxon>Bacillati</taxon>
        <taxon>Actinomycetota</taxon>
        <taxon>Actinomycetes</taxon>
        <taxon>Streptosporangiales</taxon>
        <taxon>Streptosporangiaceae</taxon>
        <taxon>Microtetraspora</taxon>
    </lineage>
</organism>
<dbReference type="Pfam" id="PF01546">
    <property type="entry name" value="Peptidase_M20"/>
    <property type="match status" value="1"/>
</dbReference>
<dbReference type="PANTHER" id="PTHR32494:SF5">
    <property type="entry name" value="ALLANTOATE AMIDOHYDROLASE"/>
    <property type="match status" value="1"/>
</dbReference>
<dbReference type="EMBL" id="JBIASD010000008">
    <property type="protein sequence ID" value="MFF3666817.1"/>
    <property type="molecule type" value="Genomic_DNA"/>
</dbReference>
<gene>
    <name evidence="3" type="ORF">ACFYXI_14560</name>
</gene>